<dbReference type="Proteomes" id="UP000264840">
    <property type="component" value="Unplaced"/>
</dbReference>
<dbReference type="AlphaFoldDB" id="A0A3Q2WW75"/>
<feature type="compositionally biased region" description="Polar residues" evidence="1">
    <location>
        <begin position="869"/>
        <end position="884"/>
    </location>
</feature>
<dbReference type="GO" id="GO:0042974">
    <property type="term" value="F:nuclear retinoic acid receptor binding"/>
    <property type="evidence" value="ECO:0007669"/>
    <property type="project" value="InterPro"/>
</dbReference>
<protein>
    <submittedName>
        <fullName evidence="2">Ligand dependent nuclear receptor interacting factor 1</fullName>
    </submittedName>
</protein>
<evidence type="ECO:0000313" key="3">
    <source>
        <dbReference type="Proteomes" id="UP000264840"/>
    </source>
</evidence>
<keyword evidence="3" id="KW-1185">Reference proteome</keyword>
<sequence>MDTIYSGRGVFYQAMPAIGADGKNIMKLIPVQMVNRQFFQPQTSNTKRDPISQEAVTININSAPVNMVTDTALSSSVSQQIIRKQVSVMNVLSNHVHSVNNHSLQQQTGNLMAEVPSVATFKEKSGMPVKLFNPLPVTVKSPALPRGQYLQIPPNAQVQTVPACRLPAAIQKQIFTSSASSSSGSALPSVVYVTPVTTINQGGTLPTDTAPHSVRMFSNASTLTSYGFHPKQRTQQLKLIPKVSQRPDSPTRWVIEEVDCSSGPNIKPLNCPSVTSEILQAIAQRENSSTQLSTFRKTASQLSQDNGAQGQENALVMCNGKVFFVAKRCTQLSKTTTTTKASELSKSILPPSSSLQQFLQSAVTSRDVRMQRESDEVIDLCDDDESPQQAVNVPAVSHLDEDNVIFVSYIPPKLESCSPRCTTSNMALRGAKAGQDTSDRNETCVCGSDVLHSTSAQQLQDVELDAKTESPTEASSSCETESDSSTNPESVAPKPRKLSDHLLRQIFGITAELKLCLQRVDEPSVESVPVNSLHIDSIKSVEDNEEPVVDVFRYEGGSSQETNMNSGHTDIPRVKVQTGKELPPSPDTGVGALKCSHVKLDQKPPPFPWKQKFFSGQSSHNRASCDCKSKQETDCLEPGGEDVPTTNEGSISQSQYADAHLQTQTWLDLSRNTRRIGRTRKRTVCPCCMPTTLDPAVKSRARLEELDKWDFTAEQIMDLLSSLEIYIPAEAEVKNIPLLTLPKSVLRRMGLPLLNASRNLADSPEGIWISPAVIRKKGQRHTGSAIDNMTSVLGKELRASRGPFRMSFVSSNRAAHEVLKGTVPKAPLCQTSQFPSDSAPRTGRDAVVIYRGQVYLSIRMPSRSHSQRGKQMTSQPVTPSTSHLSSKKRKKTMLSDNKPKKKHNMCKVMHTENKKDDAHRTRDVHFLPKPTESECEVGSQCPADSRGEPLSEAPLKAACFQPHREPEEDLAAEEADGPRENNDRGGSLQMDIREVDQSSRGRVEPLGAAAASTSLQMDCDFNELAQEEKIAQMRAKLRQSEAALNLLS</sequence>
<feature type="region of interest" description="Disordered" evidence="1">
    <location>
        <begin position="464"/>
        <end position="497"/>
    </location>
</feature>
<feature type="compositionally biased region" description="Low complexity" evidence="1">
    <location>
        <begin position="471"/>
        <end position="486"/>
    </location>
</feature>
<name>A0A3Q2WW75_HAPBU</name>
<dbReference type="Pfam" id="PF15741">
    <property type="entry name" value="LRIF1"/>
    <property type="match status" value="1"/>
</dbReference>
<evidence type="ECO:0000256" key="1">
    <source>
        <dbReference type="SAM" id="MobiDB-lite"/>
    </source>
</evidence>
<reference evidence="2" key="1">
    <citation type="submission" date="2025-08" db="UniProtKB">
        <authorList>
            <consortium name="Ensembl"/>
        </authorList>
    </citation>
    <scope>IDENTIFICATION</scope>
</reference>
<accession>A0A3Q2WW75</accession>
<dbReference type="STRING" id="8153.ENSHBUP00000030667"/>
<feature type="region of interest" description="Disordered" evidence="1">
    <location>
        <begin position="962"/>
        <end position="989"/>
    </location>
</feature>
<dbReference type="PANTHER" id="PTHR16131">
    <property type="entry name" value="LIGAND-DEPENDENT NUCLEAR RECEPTOR-INTERACTING FACTOR 1"/>
    <property type="match status" value="1"/>
</dbReference>
<dbReference type="PANTHER" id="PTHR16131:SF2">
    <property type="entry name" value="LIGAND-DEPENDENT NUCLEAR RECEPTOR-INTERACTING FACTOR 1"/>
    <property type="match status" value="1"/>
</dbReference>
<dbReference type="GeneTree" id="ENSGT00390000017353"/>
<reference evidence="2" key="2">
    <citation type="submission" date="2025-09" db="UniProtKB">
        <authorList>
            <consortium name="Ensembl"/>
        </authorList>
    </citation>
    <scope>IDENTIFICATION</scope>
</reference>
<proteinExistence type="predicted"/>
<feature type="compositionally biased region" description="Basic and acidic residues" evidence="1">
    <location>
        <begin position="909"/>
        <end position="926"/>
    </location>
</feature>
<dbReference type="Ensembl" id="ENSHBUT00000033195.1">
    <property type="protein sequence ID" value="ENSHBUP00000030667.1"/>
    <property type="gene ID" value="ENSHBUG00000015840.1"/>
</dbReference>
<organism evidence="2 3">
    <name type="scientific">Haplochromis burtoni</name>
    <name type="common">Burton's mouthbrooder</name>
    <name type="synonym">Chromis burtoni</name>
    <dbReference type="NCBI Taxonomy" id="8153"/>
    <lineage>
        <taxon>Eukaryota</taxon>
        <taxon>Metazoa</taxon>
        <taxon>Chordata</taxon>
        <taxon>Craniata</taxon>
        <taxon>Vertebrata</taxon>
        <taxon>Euteleostomi</taxon>
        <taxon>Actinopterygii</taxon>
        <taxon>Neopterygii</taxon>
        <taxon>Teleostei</taxon>
        <taxon>Neoteleostei</taxon>
        <taxon>Acanthomorphata</taxon>
        <taxon>Ovalentaria</taxon>
        <taxon>Cichlomorphae</taxon>
        <taxon>Cichliformes</taxon>
        <taxon>Cichlidae</taxon>
        <taxon>African cichlids</taxon>
        <taxon>Pseudocrenilabrinae</taxon>
        <taxon>Haplochromini</taxon>
        <taxon>Haplochromis</taxon>
    </lineage>
</organism>
<feature type="region of interest" description="Disordered" evidence="1">
    <location>
        <begin position="860"/>
        <end position="949"/>
    </location>
</feature>
<evidence type="ECO:0000313" key="2">
    <source>
        <dbReference type="Ensembl" id="ENSHBUP00000030667.1"/>
    </source>
</evidence>
<dbReference type="InterPro" id="IPR026191">
    <property type="entry name" value="LRIF1"/>
</dbReference>
<dbReference type="GO" id="GO:0006355">
    <property type="term" value="P:regulation of DNA-templated transcription"/>
    <property type="evidence" value="ECO:0007669"/>
    <property type="project" value="InterPro"/>
</dbReference>